<evidence type="ECO:0000259" key="2">
    <source>
        <dbReference type="Pfam" id="PF00582"/>
    </source>
</evidence>
<dbReference type="PRINTS" id="PR01438">
    <property type="entry name" value="UNVRSLSTRESS"/>
</dbReference>
<gene>
    <name evidence="3" type="ORF">SAMN04515673_105232</name>
</gene>
<name>A0A1I6DVR6_9RHOB</name>
<evidence type="ECO:0000256" key="1">
    <source>
        <dbReference type="ARBA" id="ARBA00008791"/>
    </source>
</evidence>
<dbReference type="InterPro" id="IPR006016">
    <property type="entry name" value="UspA"/>
</dbReference>
<keyword evidence="4" id="KW-1185">Reference proteome</keyword>
<dbReference type="SUPFAM" id="SSF52402">
    <property type="entry name" value="Adenine nucleotide alpha hydrolases-like"/>
    <property type="match status" value="1"/>
</dbReference>
<dbReference type="InterPro" id="IPR006015">
    <property type="entry name" value="Universal_stress_UspA"/>
</dbReference>
<sequence>MSRDTALFCIALTTPDALLREAAGIALARDLHLTILVHAAFPSLPVAAYAALPYGTISIPEEWPEEIGARRKALEARIAEIDAIMDQEGASADIRPLFVSQPDLRESIAQAARTADAAFFAPELREQDGAFAQMLQAVLFDAPIPAVINTLPGLAPERVLLAWDESLACARAAHLALPCLKAAREVGIVCFDQPAQDVAGGRIEPGAGAAAWLSHHGCSVTLTQLPAGKREIGGAILDHARETGAGLIVAGGYGHARLRQAVFGGTSRTLIEQTELPVLLAH</sequence>
<dbReference type="EMBL" id="FOYI01000005">
    <property type="protein sequence ID" value="SFR09431.1"/>
    <property type="molecule type" value="Genomic_DNA"/>
</dbReference>
<feature type="domain" description="UspA" evidence="2">
    <location>
        <begin position="232"/>
        <end position="281"/>
    </location>
</feature>
<protein>
    <submittedName>
        <fullName evidence="3">Universal stress protein family protein</fullName>
    </submittedName>
</protein>
<dbReference type="AlphaFoldDB" id="A0A1I6DVR6"/>
<organism evidence="3 4">
    <name type="scientific">Poseidonocella sedimentorum</name>
    <dbReference type="NCBI Taxonomy" id="871652"/>
    <lineage>
        <taxon>Bacteria</taxon>
        <taxon>Pseudomonadati</taxon>
        <taxon>Pseudomonadota</taxon>
        <taxon>Alphaproteobacteria</taxon>
        <taxon>Rhodobacterales</taxon>
        <taxon>Roseobacteraceae</taxon>
        <taxon>Poseidonocella</taxon>
    </lineage>
</organism>
<dbReference type="Gene3D" id="3.40.50.12370">
    <property type="match status" value="1"/>
</dbReference>
<reference evidence="3 4" key="1">
    <citation type="submission" date="2016-10" db="EMBL/GenBank/DDBJ databases">
        <authorList>
            <person name="de Groot N.N."/>
        </authorList>
    </citation>
    <scope>NUCLEOTIDE SEQUENCE [LARGE SCALE GENOMIC DNA]</scope>
    <source>
        <strain evidence="4">KMM 9023,NRIC 0796,JCM 17311,KCTC 23692</strain>
    </source>
</reference>
<evidence type="ECO:0000313" key="3">
    <source>
        <dbReference type="EMBL" id="SFR09431.1"/>
    </source>
</evidence>
<proteinExistence type="inferred from homology"/>
<dbReference type="CDD" id="cd00293">
    <property type="entry name" value="USP-like"/>
    <property type="match status" value="1"/>
</dbReference>
<accession>A0A1I6DVR6</accession>
<evidence type="ECO:0000313" key="4">
    <source>
        <dbReference type="Proteomes" id="UP000199302"/>
    </source>
</evidence>
<dbReference type="RefSeq" id="WP_092079852.1">
    <property type="nucleotide sequence ID" value="NZ_FOYI01000005.1"/>
</dbReference>
<dbReference type="OrthoDB" id="9804721at2"/>
<comment type="similarity">
    <text evidence="1">Belongs to the universal stress protein A family.</text>
</comment>
<dbReference type="STRING" id="871652.SAMN04515673_105232"/>
<dbReference type="Pfam" id="PF00582">
    <property type="entry name" value="Usp"/>
    <property type="match status" value="1"/>
</dbReference>
<dbReference type="Proteomes" id="UP000199302">
    <property type="component" value="Unassembled WGS sequence"/>
</dbReference>